<name>A0A8J3WR35_9ACTN</name>
<evidence type="ECO:0000313" key="3">
    <source>
        <dbReference type="Proteomes" id="UP000634476"/>
    </source>
</evidence>
<sequence>MRDLRLGALDPHLGGLGCGDALQLRGQVLAFGHQVGARLLLVGQAPLATQLRVRRDGGDLFGERVNGRGSGDDLLLQLSIRQQPVRALQASNTLEVVLVDGAPRPSRSQQLAAAQRAARQAARGDAVAGAAAARAALATASPRARAQMQPQRISPADRPATPRGWCPARI</sequence>
<feature type="compositionally biased region" description="Low complexity" evidence="1">
    <location>
        <begin position="138"/>
        <end position="147"/>
    </location>
</feature>
<proteinExistence type="predicted"/>
<dbReference type="AlphaFoldDB" id="A0A8J3WR35"/>
<comment type="caution">
    <text evidence="2">The sequence shown here is derived from an EMBL/GenBank/DDBJ whole genome shotgun (WGS) entry which is preliminary data.</text>
</comment>
<dbReference type="EMBL" id="BOOK01000007">
    <property type="protein sequence ID" value="GIH99349.1"/>
    <property type="molecule type" value="Genomic_DNA"/>
</dbReference>
<evidence type="ECO:0000256" key="1">
    <source>
        <dbReference type="SAM" id="MobiDB-lite"/>
    </source>
</evidence>
<organism evidence="2 3">
    <name type="scientific">Planobispora takensis</name>
    <dbReference type="NCBI Taxonomy" id="1367882"/>
    <lineage>
        <taxon>Bacteria</taxon>
        <taxon>Bacillati</taxon>
        <taxon>Actinomycetota</taxon>
        <taxon>Actinomycetes</taxon>
        <taxon>Streptosporangiales</taxon>
        <taxon>Streptosporangiaceae</taxon>
        <taxon>Planobispora</taxon>
    </lineage>
</organism>
<feature type="region of interest" description="Disordered" evidence="1">
    <location>
        <begin position="138"/>
        <end position="170"/>
    </location>
</feature>
<reference evidence="2" key="1">
    <citation type="submission" date="2021-01" db="EMBL/GenBank/DDBJ databases">
        <title>Whole genome shotgun sequence of Planobispora takensis NBRC 109077.</title>
        <authorList>
            <person name="Komaki H."/>
            <person name="Tamura T."/>
        </authorList>
    </citation>
    <scope>NUCLEOTIDE SEQUENCE</scope>
    <source>
        <strain evidence="2">NBRC 109077</strain>
    </source>
</reference>
<dbReference type="Proteomes" id="UP000634476">
    <property type="component" value="Unassembled WGS sequence"/>
</dbReference>
<evidence type="ECO:0000313" key="2">
    <source>
        <dbReference type="EMBL" id="GIH99349.1"/>
    </source>
</evidence>
<accession>A0A8J3WR35</accession>
<keyword evidence="3" id="KW-1185">Reference proteome</keyword>
<gene>
    <name evidence="2" type="ORF">Pta02_13580</name>
</gene>
<protein>
    <submittedName>
        <fullName evidence="2">Uncharacterized protein</fullName>
    </submittedName>
</protein>